<comment type="caution">
    <text evidence="1">The sequence shown here is derived from an EMBL/GenBank/DDBJ whole genome shotgun (WGS) entry which is preliminary data.</text>
</comment>
<keyword evidence="2" id="KW-1185">Reference proteome</keyword>
<gene>
    <name evidence="1" type="ORF">CEPIT_LOCUS26427</name>
</gene>
<name>A0AAV0ENU4_9ASTE</name>
<dbReference type="EMBL" id="CAMAPF010000935">
    <property type="protein sequence ID" value="CAH9125021.1"/>
    <property type="molecule type" value="Genomic_DNA"/>
</dbReference>
<sequence length="29" mass="3230">MMGLIYSGQSNRDLRPLHAAAKLIINSQM</sequence>
<reference evidence="1" key="1">
    <citation type="submission" date="2022-07" db="EMBL/GenBank/DDBJ databases">
        <authorList>
            <person name="Macas J."/>
            <person name="Novak P."/>
            <person name="Neumann P."/>
        </authorList>
    </citation>
    <scope>NUCLEOTIDE SEQUENCE</scope>
</reference>
<dbReference type="Proteomes" id="UP001152523">
    <property type="component" value="Unassembled WGS sequence"/>
</dbReference>
<evidence type="ECO:0000313" key="1">
    <source>
        <dbReference type="EMBL" id="CAH9125021.1"/>
    </source>
</evidence>
<evidence type="ECO:0000313" key="2">
    <source>
        <dbReference type="Proteomes" id="UP001152523"/>
    </source>
</evidence>
<feature type="non-terminal residue" evidence="1">
    <location>
        <position position="29"/>
    </location>
</feature>
<dbReference type="AlphaFoldDB" id="A0AAV0ENU4"/>
<protein>
    <submittedName>
        <fullName evidence="1">Uncharacterized protein</fullName>
    </submittedName>
</protein>
<organism evidence="1 2">
    <name type="scientific">Cuscuta epithymum</name>
    <dbReference type="NCBI Taxonomy" id="186058"/>
    <lineage>
        <taxon>Eukaryota</taxon>
        <taxon>Viridiplantae</taxon>
        <taxon>Streptophyta</taxon>
        <taxon>Embryophyta</taxon>
        <taxon>Tracheophyta</taxon>
        <taxon>Spermatophyta</taxon>
        <taxon>Magnoliopsida</taxon>
        <taxon>eudicotyledons</taxon>
        <taxon>Gunneridae</taxon>
        <taxon>Pentapetalae</taxon>
        <taxon>asterids</taxon>
        <taxon>lamiids</taxon>
        <taxon>Solanales</taxon>
        <taxon>Convolvulaceae</taxon>
        <taxon>Cuscuteae</taxon>
        <taxon>Cuscuta</taxon>
        <taxon>Cuscuta subgen. Cuscuta</taxon>
    </lineage>
</organism>
<accession>A0AAV0ENU4</accession>
<proteinExistence type="predicted"/>